<dbReference type="EMBL" id="JBBKAK010000001">
    <property type="protein sequence ID" value="MEJ8670965.1"/>
    <property type="molecule type" value="Genomic_DNA"/>
</dbReference>
<proteinExistence type="predicted"/>
<dbReference type="Proteomes" id="UP001376459">
    <property type="component" value="Unassembled WGS sequence"/>
</dbReference>
<organism evidence="2 3">
    <name type="scientific">Streptomyces machairae</name>
    <dbReference type="NCBI Taxonomy" id="3134109"/>
    <lineage>
        <taxon>Bacteria</taxon>
        <taxon>Bacillati</taxon>
        <taxon>Actinomycetota</taxon>
        <taxon>Actinomycetes</taxon>
        <taxon>Kitasatosporales</taxon>
        <taxon>Streptomycetaceae</taxon>
        <taxon>Streptomyces</taxon>
    </lineage>
</organism>
<protein>
    <submittedName>
        <fullName evidence="2">Uncharacterized protein</fullName>
    </submittedName>
</protein>
<accession>A0ABU8UPY5</accession>
<reference evidence="2 3" key="1">
    <citation type="submission" date="2024-03" db="EMBL/GenBank/DDBJ databases">
        <title>Novel Streptomyces species of biotechnological and ecological value are a feature of Machair soil.</title>
        <authorList>
            <person name="Prole J.R."/>
            <person name="Goodfellow M."/>
            <person name="Allenby N."/>
            <person name="Ward A.C."/>
        </authorList>
    </citation>
    <scope>NUCLEOTIDE SEQUENCE [LARGE SCALE GENOMIC DNA]</scope>
    <source>
        <strain evidence="2 3">MS1.AVA.1</strain>
    </source>
</reference>
<name>A0ABU8UPY5_9ACTN</name>
<feature type="region of interest" description="Disordered" evidence="1">
    <location>
        <begin position="51"/>
        <end position="78"/>
    </location>
</feature>
<gene>
    <name evidence="2" type="ORF">WKI71_28890</name>
</gene>
<comment type="caution">
    <text evidence="2">The sequence shown here is derived from an EMBL/GenBank/DDBJ whole genome shotgun (WGS) entry which is preliminary data.</text>
</comment>
<evidence type="ECO:0000313" key="2">
    <source>
        <dbReference type="EMBL" id="MEJ8670965.1"/>
    </source>
</evidence>
<evidence type="ECO:0000313" key="3">
    <source>
        <dbReference type="Proteomes" id="UP001376459"/>
    </source>
</evidence>
<sequence>MKQRNTRPVPPTLDVETVAFDMSTRHDLLELHRVFGLTTAMDASRGHFPGISDFPWRSGRPDSPRWRGSASWASALPR</sequence>
<evidence type="ECO:0000256" key="1">
    <source>
        <dbReference type="SAM" id="MobiDB-lite"/>
    </source>
</evidence>
<keyword evidence="3" id="KW-1185">Reference proteome</keyword>